<evidence type="ECO:0000313" key="8">
    <source>
        <dbReference type="EMBL" id="KUK36652.1"/>
    </source>
</evidence>
<dbReference type="PRINTS" id="PR00125">
    <property type="entry name" value="ATPASEDELTA"/>
</dbReference>
<protein>
    <recommendedName>
        <fullName evidence="7">ATP synthase subunit delta</fullName>
    </recommendedName>
    <alternativeName>
        <fullName evidence="7">ATP synthase F(1) sector subunit delta</fullName>
    </alternativeName>
    <alternativeName>
        <fullName evidence="7">F-type ATPase subunit delta</fullName>
        <shortName evidence="7">F-ATPase subunit delta</shortName>
    </alternativeName>
</protein>
<keyword evidence="7" id="KW-1003">Cell membrane</keyword>
<evidence type="ECO:0000256" key="5">
    <source>
        <dbReference type="ARBA" id="ARBA00023136"/>
    </source>
</evidence>
<dbReference type="GO" id="GO:0046933">
    <property type="term" value="F:proton-transporting ATP synthase activity, rotational mechanism"/>
    <property type="evidence" value="ECO:0007669"/>
    <property type="project" value="UniProtKB-UniRule"/>
</dbReference>
<dbReference type="AlphaFoldDB" id="A0A101FGK7"/>
<evidence type="ECO:0000313" key="9">
    <source>
        <dbReference type="Proteomes" id="UP000053326"/>
    </source>
</evidence>
<dbReference type="InterPro" id="IPR026015">
    <property type="entry name" value="ATP_synth_OSCP/delta_N_sf"/>
</dbReference>
<comment type="function">
    <text evidence="7">F(1)F(0) ATP synthase produces ATP from ADP in the presence of a proton or sodium gradient. F-type ATPases consist of two structural domains, F(1) containing the extramembraneous catalytic core and F(0) containing the membrane proton channel, linked together by a central stalk and a peripheral stalk. During catalysis, ATP synthesis in the catalytic domain of F(1) is coupled via a rotary mechanism of the central stalk subunits to proton translocation.</text>
</comment>
<gene>
    <name evidence="7" type="primary">atpH</name>
    <name evidence="8" type="ORF">XD66_0641</name>
</gene>
<name>A0A101FGK7_9THEO</name>
<dbReference type="EMBL" id="LGFO01000061">
    <property type="protein sequence ID" value="KUK36652.1"/>
    <property type="molecule type" value="Genomic_DNA"/>
</dbReference>
<organism evidence="8 9">
    <name type="scientific">Thermacetogenium phaeum</name>
    <dbReference type="NCBI Taxonomy" id="85874"/>
    <lineage>
        <taxon>Bacteria</taxon>
        <taxon>Bacillati</taxon>
        <taxon>Bacillota</taxon>
        <taxon>Clostridia</taxon>
        <taxon>Thermoanaerobacterales</taxon>
        <taxon>Thermoanaerobacteraceae</taxon>
        <taxon>Thermacetogenium</taxon>
    </lineage>
</organism>
<keyword evidence="5 7" id="KW-0472">Membrane</keyword>
<dbReference type="HAMAP" id="MF_01416">
    <property type="entry name" value="ATP_synth_delta_bact"/>
    <property type="match status" value="1"/>
</dbReference>
<sequence>MIEKAVARRYARGLFDVAREQNQVEAVASDLQEVVAALRQNPELRKLLERQWVATKDKKELLKKLWQERVCRLVYSFLELLIDKHRERYLEAIAEVYLDLVRDLKNIIVAEIRTAFPLDPQREAALKQALEKMTRKNVELRMSVDSGLIGGLVIKVGDRVYDGSVKKRLQMLGARFVERPLGKLEVGT</sequence>
<dbReference type="GO" id="GO:0005886">
    <property type="term" value="C:plasma membrane"/>
    <property type="evidence" value="ECO:0007669"/>
    <property type="project" value="UniProtKB-SubCell"/>
</dbReference>
<evidence type="ECO:0000256" key="7">
    <source>
        <dbReference type="HAMAP-Rule" id="MF_01416"/>
    </source>
</evidence>
<dbReference type="SUPFAM" id="SSF47928">
    <property type="entry name" value="N-terminal domain of the delta subunit of the F1F0-ATP synthase"/>
    <property type="match status" value="1"/>
</dbReference>
<keyword evidence="4 7" id="KW-0406">Ion transport</keyword>
<comment type="subcellular location">
    <subcellularLocation>
        <location evidence="7">Cell membrane</location>
        <topology evidence="7">Peripheral membrane protein</topology>
    </subcellularLocation>
    <subcellularLocation>
        <location evidence="1">Membrane</location>
    </subcellularLocation>
</comment>
<dbReference type="InterPro" id="IPR000711">
    <property type="entry name" value="ATPase_OSCP/dsu"/>
</dbReference>
<dbReference type="Pfam" id="PF00213">
    <property type="entry name" value="OSCP"/>
    <property type="match status" value="1"/>
</dbReference>
<evidence type="ECO:0000256" key="3">
    <source>
        <dbReference type="ARBA" id="ARBA00022781"/>
    </source>
</evidence>
<keyword evidence="7" id="KW-0139">CF(1)</keyword>
<dbReference type="GO" id="GO:0045259">
    <property type="term" value="C:proton-transporting ATP synthase complex"/>
    <property type="evidence" value="ECO:0007669"/>
    <property type="project" value="UniProtKB-KW"/>
</dbReference>
<evidence type="ECO:0000256" key="2">
    <source>
        <dbReference type="ARBA" id="ARBA00022448"/>
    </source>
</evidence>
<evidence type="ECO:0000256" key="4">
    <source>
        <dbReference type="ARBA" id="ARBA00023065"/>
    </source>
</evidence>
<evidence type="ECO:0000256" key="6">
    <source>
        <dbReference type="ARBA" id="ARBA00023310"/>
    </source>
</evidence>
<dbReference type="NCBIfam" id="TIGR01145">
    <property type="entry name" value="ATP_synt_delta"/>
    <property type="match status" value="1"/>
</dbReference>
<comment type="function">
    <text evidence="7">This protein is part of the stalk that links CF(0) to CF(1). It either transmits conformational changes from CF(0) to CF(1) or is implicated in proton conduction.</text>
</comment>
<keyword evidence="2 7" id="KW-0813">Transport</keyword>
<reference evidence="9" key="1">
    <citation type="journal article" date="2015" name="MBio">
        <title>Genome-Resolved Metagenomic Analysis Reveals Roles for Candidate Phyla and Other Microbial Community Members in Biogeochemical Transformations in Oil Reservoirs.</title>
        <authorList>
            <person name="Hu P."/>
            <person name="Tom L."/>
            <person name="Singh A."/>
            <person name="Thomas B.C."/>
            <person name="Baker B.J."/>
            <person name="Piceno Y.M."/>
            <person name="Andersen G.L."/>
            <person name="Banfield J.F."/>
        </authorList>
    </citation>
    <scope>NUCLEOTIDE SEQUENCE [LARGE SCALE GENOMIC DNA]</scope>
</reference>
<dbReference type="NCBIfam" id="NF004403">
    <property type="entry name" value="PRK05758.2-4"/>
    <property type="match status" value="1"/>
</dbReference>
<dbReference type="PANTHER" id="PTHR11910">
    <property type="entry name" value="ATP SYNTHASE DELTA CHAIN"/>
    <property type="match status" value="1"/>
</dbReference>
<dbReference type="Gene3D" id="1.10.520.20">
    <property type="entry name" value="N-terminal domain of the delta subunit of the F1F0-ATP synthase"/>
    <property type="match status" value="1"/>
</dbReference>
<proteinExistence type="inferred from homology"/>
<comment type="similarity">
    <text evidence="7">Belongs to the ATPase delta chain family.</text>
</comment>
<comment type="caution">
    <text evidence="8">The sequence shown here is derived from an EMBL/GenBank/DDBJ whole genome shotgun (WGS) entry which is preliminary data.</text>
</comment>
<dbReference type="Proteomes" id="UP000053326">
    <property type="component" value="Unassembled WGS sequence"/>
</dbReference>
<keyword evidence="3 7" id="KW-0375">Hydrogen ion transport</keyword>
<keyword evidence="6 7" id="KW-0066">ATP synthesis</keyword>
<evidence type="ECO:0000256" key="1">
    <source>
        <dbReference type="ARBA" id="ARBA00004370"/>
    </source>
</evidence>
<accession>A0A101FGK7</accession>